<comment type="caution">
    <text evidence="1">The sequence shown here is derived from an EMBL/GenBank/DDBJ whole genome shotgun (WGS) entry which is preliminary data.</text>
</comment>
<reference evidence="1 2" key="1">
    <citation type="submission" date="2018-06" db="EMBL/GenBank/DDBJ databases">
        <title>Marinomonas sp. YLB-05 draft genome sequence.</title>
        <authorList>
            <person name="Yu L."/>
            <person name="Tang X."/>
        </authorList>
    </citation>
    <scope>NUCLEOTIDE SEQUENCE [LARGE SCALE GENOMIC DNA]</scope>
    <source>
        <strain evidence="1 2">YLB-05</strain>
    </source>
</reference>
<dbReference type="InterPro" id="IPR027598">
    <property type="entry name" value="Amphi-Trp_dom"/>
</dbReference>
<evidence type="ECO:0000313" key="1">
    <source>
        <dbReference type="EMBL" id="RDL43448.1"/>
    </source>
</evidence>
<keyword evidence="2" id="KW-1185">Reference proteome</keyword>
<dbReference type="AlphaFoldDB" id="A0A370U6Q0"/>
<dbReference type="NCBIfam" id="TIGR04354">
    <property type="entry name" value="amphi-Trp"/>
    <property type="match status" value="1"/>
</dbReference>
<dbReference type="EMBL" id="QKRA01000007">
    <property type="protein sequence ID" value="RDL43448.1"/>
    <property type="molecule type" value="Genomic_DNA"/>
</dbReference>
<name>A0A370U6Q0_9GAMM</name>
<organism evidence="1 2">
    <name type="scientific">Marinomonas piezotolerans</name>
    <dbReference type="NCBI Taxonomy" id="2213058"/>
    <lineage>
        <taxon>Bacteria</taxon>
        <taxon>Pseudomonadati</taxon>
        <taxon>Pseudomonadota</taxon>
        <taxon>Gammaproteobacteria</taxon>
        <taxon>Oceanospirillales</taxon>
        <taxon>Oceanospirillaceae</taxon>
        <taxon>Marinomonas</taxon>
    </lineage>
</organism>
<dbReference type="RefSeq" id="WP_115468776.1">
    <property type="nucleotide sequence ID" value="NZ_QKRA01000007.1"/>
</dbReference>
<dbReference type="Proteomes" id="UP000254326">
    <property type="component" value="Unassembled WGS sequence"/>
</dbReference>
<accession>A0A370U6Q0</accession>
<protein>
    <submittedName>
        <fullName evidence="1">Amphi-Trp domain-containing protein</fullName>
    </submittedName>
</protein>
<gene>
    <name evidence="1" type="ORF">DN730_14010</name>
</gene>
<proteinExistence type="predicted"/>
<sequence length="88" mass="10179">MKSKTEFQHEALLESQGVQDILKALARGLDKEQLDFSDDHEGEISLSPEGLLHVKVRARDEGDRQQFEIKVRWEKRPKSVSKKPPNIR</sequence>
<evidence type="ECO:0000313" key="2">
    <source>
        <dbReference type="Proteomes" id="UP000254326"/>
    </source>
</evidence>
<dbReference type="OrthoDB" id="5422838at2"/>